<dbReference type="Proteomes" id="UP000478052">
    <property type="component" value="Unassembled WGS sequence"/>
</dbReference>
<protein>
    <submittedName>
        <fullName evidence="1">Pol polyprotein</fullName>
    </submittedName>
</protein>
<proteinExistence type="predicted"/>
<reference evidence="1 2" key="1">
    <citation type="submission" date="2019-08" db="EMBL/GenBank/DDBJ databases">
        <title>Whole genome of Aphis craccivora.</title>
        <authorList>
            <person name="Voronova N.V."/>
            <person name="Shulinski R.S."/>
            <person name="Bandarenka Y.V."/>
            <person name="Zhorov D.G."/>
            <person name="Warner D."/>
        </authorList>
    </citation>
    <scope>NUCLEOTIDE SEQUENCE [LARGE SCALE GENOMIC DNA]</scope>
    <source>
        <strain evidence="1">180601</strain>
        <tissue evidence="1">Whole Body</tissue>
    </source>
</reference>
<accession>A0A6G0XKJ3</accession>
<name>A0A6G0XKJ3_APHCR</name>
<organism evidence="1 2">
    <name type="scientific">Aphis craccivora</name>
    <name type="common">Cowpea aphid</name>
    <dbReference type="NCBI Taxonomy" id="307492"/>
    <lineage>
        <taxon>Eukaryota</taxon>
        <taxon>Metazoa</taxon>
        <taxon>Ecdysozoa</taxon>
        <taxon>Arthropoda</taxon>
        <taxon>Hexapoda</taxon>
        <taxon>Insecta</taxon>
        <taxon>Pterygota</taxon>
        <taxon>Neoptera</taxon>
        <taxon>Paraneoptera</taxon>
        <taxon>Hemiptera</taxon>
        <taxon>Sternorrhyncha</taxon>
        <taxon>Aphidomorpha</taxon>
        <taxon>Aphidoidea</taxon>
        <taxon>Aphididae</taxon>
        <taxon>Aphidini</taxon>
        <taxon>Aphis</taxon>
        <taxon>Aphis</taxon>
    </lineage>
</organism>
<dbReference type="OrthoDB" id="6621833at2759"/>
<evidence type="ECO:0000313" key="1">
    <source>
        <dbReference type="EMBL" id="KAF0740827.1"/>
    </source>
</evidence>
<keyword evidence="2" id="KW-1185">Reference proteome</keyword>
<dbReference type="EMBL" id="VUJU01007761">
    <property type="protein sequence ID" value="KAF0740827.1"/>
    <property type="molecule type" value="Genomic_DNA"/>
</dbReference>
<dbReference type="AlphaFoldDB" id="A0A6G0XKJ3"/>
<comment type="caution">
    <text evidence="1">The sequence shown here is derived from an EMBL/GenBank/DDBJ whole genome shotgun (WGS) entry which is preliminary data.</text>
</comment>
<evidence type="ECO:0000313" key="2">
    <source>
        <dbReference type="Proteomes" id="UP000478052"/>
    </source>
</evidence>
<gene>
    <name evidence="1" type="ORF">FWK35_00022201</name>
</gene>
<sequence>MENSSTLIQHEEVVTTRARIGHSRLTHLHLITKEDSPTCELCDKALTIKHGTLECPKFICSRQILGNPQTMQQALGEENTKNIYIFFKNIGLAKHKKQNYLRLIYLIHFNLMKT</sequence>